<dbReference type="Proteomes" id="UP000053260">
    <property type="component" value="Unassembled WGS sequence"/>
</dbReference>
<name>A0A124IDH7_9ACTN</name>
<feature type="region of interest" description="Disordered" evidence="1">
    <location>
        <begin position="39"/>
        <end position="82"/>
    </location>
</feature>
<dbReference type="AlphaFoldDB" id="A0A124IDH7"/>
<comment type="caution">
    <text evidence="2">The sequence shown here is derived from an EMBL/GenBank/DDBJ whole genome shotgun (WGS) entry which is preliminary data.</text>
</comment>
<accession>A0A124IDH7</accession>
<evidence type="ECO:0000313" key="3">
    <source>
        <dbReference type="Proteomes" id="UP000053260"/>
    </source>
</evidence>
<dbReference type="EMBL" id="LMXB01000119">
    <property type="protein sequence ID" value="KUO15170.1"/>
    <property type="molecule type" value="Genomic_DNA"/>
</dbReference>
<evidence type="ECO:0000313" key="2">
    <source>
        <dbReference type="EMBL" id="KUO15170.1"/>
    </source>
</evidence>
<feature type="compositionally biased region" description="Low complexity" evidence="1">
    <location>
        <begin position="61"/>
        <end position="73"/>
    </location>
</feature>
<protein>
    <submittedName>
        <fullName evidence="2">Uncharacterized protein</fullName>
    </submittedName>
</protein>
<reference evidence="2 3" key="1">
    <citation type="submission" date="2015-10" db="EMBL/GenBank/DDBJ databases">
        <title>Draft genome sequence of Streptomyces sp. RV15, isolated from a marine sponge.</title>
        <authorList>
            <person name="Ruckert C."/>
            <person name="Abdelmohsen U.R."/>
            <person name="Winkler A."/>
            <person name="Hentschel U."/>
            <person name="Kalinowski J."/>
            <person name="Kampfer P."/>
            <person name="Glaeser S."/>
        </authorList>
    </citation>
    <scope>NUCLEOTIDE SEQUENCE [LARGE SCALE GENOMIC DNA]</scope>
    <source>
        <strain evidence="2 3">RV15</strain>
    </source>
</reference>
<keyword evidence="3" id="KW-1185">Reference proteome</keyword>
<dbReference type="STRING" id="909626.AQJ91_42705"/>
<proteinExistence type="predicted"/>
<evidence type="ECO:0000256" key="1">
    <source>
        <dbReference type="SAM" id="MobiDB-lite"/>
    </source>
</evidence>
<organism evidence="2 3">
    <name type="scientific">Streptomyces dysideae</name>
    <dbReference type="NCBI Taxonomy" id="909626"/>
    <lineage>
        <taxon>Bacteria</taxon>
        <taxon>Bacillati</taxon>
        <taxon>Actinomycetota</taxon>
        <taxon>Actinomycetes</taxon>
        <taxon>Kitasatosporales</taxon>
        <taxon>Streptomycetaceae</taxon>
        <taxon>Streptomyces</taxon>
    </lineage>
</organism>
<gene>
    <name evidence="2" type="ORF">AQJ91_42705</name>
</gene>
<sequence length="82" mass="8644">MLGIDPHVEVSVDSFQALPFLGAGTRRIALVQQHLAEQLRGGRRTRHGSGVQGGPLSTKHCGGTRCTPTTRPTSGCARPRAA</sequence>